<dbReference type="EMBL" id="NWMW01000001">
    <property type="protein sequence ID" value="PCD03775.1"/>
    <property type="molecule type" value="Genomic_DNA"/>
</dbReference>
<keyword evidence="3" id="KW-1185">Reference proteome</keyword>
<dbReference type="InterPro" id="IPR023393">
    <property type="entry name" value="START-like_dom_sf"/>
</dbReference>
<comment type="caution">
    <text evidence="2">The sequence shown here is derived from an EMBL/GenBank/DDBJ whole genome shotgun (WGS) entry which is preliminary data.</text>
</comment>
<dbReference type="Proteomes" id="UP000218366">
    <property type="component" value="Unassembled WGS sequence"/>
</dbReference>
<dbReference type="AlphaFoldDB" id="A0A2A4B775"/>
<evidence type="ECO:0008006" key="4">
    <source>
        <dbReference type="Google" id="ProtNLM"/>
    </source>
</evidence>
<proteinExistence type="predicted"/>
<evidence type="ECO:0000313" key="2">
    <source>
        <dbReference type="EMBL" id="PCD03775.1"/>
    </source>
</evidence>
<dbReference type="SUPFAM" id="SSF55961">
    <property type="entry name" value="Bet v1-like"/>
    <property type="match status" value="1"/>
</dbReference>
<dbReference type="Pfam" id="PF10604">
    <property type="entry name" value="Polyketide_cyc2"/>
    <property type="match status" value="1"/>
</dbReference>
<gene>
    <name evidence="2" type="ORF">COC42_05370</name>
</gene>
<dbReference type="RefSeq" id="WP_096342179.1">
    <property type="nucleotide sequence ID" value="NZ_NWMW01000001.1"/>
</dbReference>
<accession>A0A2A4B775</accession>
<sequence>MPTRTRAMTDVDPGRAIGPVGALHDSGRSSSAGRAAIENVVILTASPLRVWSVLTDFAAHPQWKPFTQLAGEAVEGGEATYSFRIGGLGKPVTTAADITRVEKPVAFAWTAGVAKLLQFEEIYELERDLIGTRLRHSLRFHGFLSGMWTALLRRKLQAGLVQSDRCLDRQLRRLATYPGVKPRPAAPRHGGQKNRRHR</sequence>
<feature type="region of interest" description="Disordered" evidence="1">
    <location>
        <begin position="1"/>
        <end position="29"/>
    </location>
</feature>
<dbReference type="InterPro" id="IPR019587">
    <property type="entry name" value="Polyketide_cyclase/dehydratase"/>
</dbReference>
<dbReference type="OrthoDB" id="7448864at2"/>
<organism evidence="2 3">
    <name type="scientific">Sphingomonas spermidinifaciens</name>
    <dbReference type="NCBI Taxonomy" id="1141889"/>
    <lineage>
        <taxon>Bacteria</taxon>
        <taxon>Pseudomonadati</taxon>
        <taxon>Pseudomonadota</taxon>
        <taxon>Alphaproteobacteria</taxon>
        <taxon>Sphingomonadales</taxon>
        <taxon>Sphingomonadaceae</taxon>
        <taxon>Sphingomonas</taxon>
    </lineage>
</organism>
<reference evidence="2 3" key="1">
    <citation type="submission" date="2017-09" db="EMBL/GenBank/DDBJ databases">
        <title>Sphingomonas spermidinifaciens 9NM-10, whole genome shotgun sequence.</title>
        <authorList>
            <person name="Feng G."/>
            <person name="Zhu H."/>
        </authorList>
    </citation>
    <scope>NUCLEOTIDE SEQUENCE [LARGE SCALE GENOMIC DNA]</scope>
    <source>
        <strain evidence="2 3">9NM-10</strain>
    </source>
</reference>
<protein>
    <recommendedName>
        <fullName evidence="4">Polyketide cyclase</fullName>
    </recommendedName>
</protein>
<evidence type="ECO:0000313" key="3">
    <source>
        <dbReference type="Proteomes" id="UP000218366"/>
    </source>
</evidence>
<name>A0A2A4B775_9SPHN</name>
<evidence type="ECO:0000256" key="1">
    <source>
        <dbReference type="SAM" id="MobiDB-lite"/>
    </source>
</evidence>
<feature type="region of interest" description="Disordered" evidence="1">
    <location>
        <begin position="178"/>
        <end position="198"/>
    </location>
</feature>
<dbReference type="Gene3D" id="3.30.530.20">
    <property type="match status" value="1"/>
</dbReference>